<keyword evidence="3" id="KW-1185">Reference proteome</keyword>
<sequence>MQPGFDKGEALEMIRICNSHTFLEIYSTDKAIIPSGYTRIYSSTPTIMDNMFQVYTSGKVGVIHFRGSTVHPNSWIENLYSAMIPATGSMTVYDRKRAYTFARDRNAAVHSGFALGVVLMSDEIIQQIQVLNRRGIYDILITGHSQGGALATMTHAYLENLEEGVIASRNRFKMYAFANPMTGNEVFADEYNKQFTARGVSFRIINPGDIVASLPFTYSDEEMFSAENIISWLSGEEEFDIGKLGLELVMRKFKDGLSSYIKKSNQLLHKLIAKQAGEIIFPDYVDDIKYVSVGELHKLEPFSYPEIILDSSEIAPGNLSDYEPLPDGRYMKKEPRFFQHKPYNYYVNLAREYSEQDYRKIRMKYLKENL</sequence>
<proteinExistence type="predicted"/>
<accession>A0ABN1MM42</accession>
<gene>
    <name evidence="2" type="ORF">GCM10009118_04230</name>
</gene>
<evidence type="ECO:0000259" key="1">
    <source>
        <dbReference type="Pfam" id="PF01764"/>
    </source>
</evidence>
<dbReference type="PANTHER" id="PTHR45856">
    <property type="entry name" value="ALPHA/BETA-HYDROLASES SUPERFAMILY PROTEIN"/>
    <property type="match status" value="1"/>
</dbReference>
<dbReference type="CDD" id="cd00519">
    <property type="entry name" value="Lipase_3"/>
    <property type="match status" value="1"/>
</dbReference>
<evidence type="ECO:0000313" key="2">
    <source>
        <dbReference type="EMBL" id="GAA0874015.1"/>
    </source>
</evidence>
<name>A0ABN1MM42_9FLAO</name>
<comment type="caution">
    <text evidence="2">The sequence shown here is derived from an EMBL/GenBank/DDBJ whole genome shotgun (WGS) entry which is preliminary data.</text>
</comment>
<dbReference type="Gene3D" id="3.40.50.1820">
    <property type="entry name" value="alpha/beta hydrolase"/>
    <property type="match status" value="1"/>
</dbReference>
<dbReference type="InterPro" id="IPR002921">
    <property type="entry name" value="Fungal_lipase-type"/>
</dbReference>
<dbReference type="InterPro" id="IPR029058">
    <property type="entry name" value="AB_hydrolase_fold"/>
</dbReference>
<dbReference type="EMBL" id="BAAAFH010000003">
    <property type="protein sequence ID" value="GAA0874015.1"/>
    <property type="molecule type" value="Genomic_DNA"/>
</dbReference>
<dbReference type="PANTHER" id="PTHR45856:SF11">
    <property type="entry name" value="FUNGAL LIPASE-LIKE DOMAIN-CONTAINING PROTEIN"/>
    <property type="match status" value="1"/>
</dbReference>
<evidence type="ECO:0000313" key="3">
    <source>
        <dbReference type="Proteomes" id="UP001501126"/>
    </source>
</evidence>
<protein>
    <recommendedName>
        <fullName evidence="1">Fungal lipase-type domain-containing protein</fullName>
    </recommendedName>
</protein>
<dbReference type="Pfam" id="PF01764">
    <property type="entry name" value="Lipase_3"/>
    <property type="match status" value="1"/>
</dbReference>
<feature type="domain" description="Fungal lipase-type" evidence="1">
    <location>
        <begin position="62"/>
        <end position="217"/>
    </location>
</feature>
<dbReference type="Proteomes" id="UP001501126">
    <property type="component" value="Unassembled WGS sequence"/>
</dbReference>
<dbReference type="InterPro" id="IPR051218">
    <property type="entry name" value="Sec_MonoDiacylglyc_Lipase"/>
</dbReference>
<dbReference type="SUPFAM" id="SSF53474">
    <property type="entry name" value="alpha/beta-Hydrolases"/>
    <property type="match status" value="1"/>
</dbReference>
<organism evidence="2 3">
    <name type="scientific">Wandonia haliotis</name>
    <dbReference type="NCBI Taxonomy" id="574963"/>
    <lineage>
        <taxon>Bacteria</taxon>
        <taxon>Pseudomonadati</taxon>
        <taxon>Bacteroidota</taxon>
        <taxon>Flavobacteriia</taxon>
        <taxon>Flavobacteriales</taxon>
        <taxon>Crocinitomicaceae</taxon>
        <taxon>Wandonia</taxon>
    </lineage>
</organism>
<reference evidence="2 3" key="1">
    <citation type="journal article" date="2019" name="Int. J. Syst. Evol. Microbiol.">
        <title>The Global Catalogue of Microorganisms (GCM) 10K type strain sequencing project: providing services to taxonomists for standard genome sequencing and annotation.</title>
        <authorList>
            <consortium name="The Broad Institute Genomics Platform"/>
            <consortium name="The Broad Institute Genome Sequencing Center for Infectious Disease"/>
            <person name="Wu L."/>
            <person name="Ma J."/>
        </authorList>
    </citation>
    <scope>NUCLEOTIDE SEQUENCE [LARGE SCALE GENOMIC DNA]</scope>
    <source>
        <strain evidence="2 3">JCM 16083</strain>
    </source>
</reference>